<feature type="region of interest" description="Disordered" evidence="1">
    <location>
        <begin position="126"/>
        <end position="146"/>
    </location>
</feature>
<evidence type="ECO:0000313" key="3">
    <source>
        <dbReference type="Proteomes" id="UP000760860"/>
    </source>
</evidence>
<accession>A0A8T1GRA3</accession>
<dbReference type="InterPro" id="IPR013933">
    <property type="entry name" value="CRC_Rsc7/Swp82"/>
</dbReference>
<reference evidence="2" key="1">
    <citation type="submission" date="2018-05" db="EMBL/GenBank/DDBJ databases">
        <title>Effector identification in a new, highly contiguous assembly of the strawberry crown rot pathogen Phytophthora cactorum.</title>
        <authorList>
            <person name="Armitage A.D."/>
            <person name="Nellist C.F."/>
            <person name="Bates H."/>
            <person name="Vickerstaff R.J."/>
            <person name="Harrison R.J."/>
        </authorList>
    </citation>
    <scope>NUCLEOTIDE SEQUENCE</scope>
    <source>
        <strain evidence="2">P421</strain>
    </source>
</reference>
<sequence length="146" mass="16749">MPNGVLLGDREYKCKTFWLPSRGNRLFMLAGDCASMLGYTHLRTLYVTYKAPLKIILSEAEKDILFQKAILPSKTADDRRLSLPDGQVAVVTARSVFRRFGSKAIVNGKKDQDDYWEHRNQLMKKEREEEARSSYRDGETSSKVLD</sequence>
<evidence type="ECO:0000256" key="1">
    <source>
        <dbReference type="SAM" id="MobiDB-lite"/>
    </source>
</evidence>
<organism evidence="2 3">
    <name type="scientific">Phytophthora cactorum</name>
    <dbReference type="NCBI Taxonomy" id="29920"/>
    <lineage>
        <taxon>Eukaryota</taxon>
        <taxon>Sar</taxon>
        <taxon>Stramenopiles</taxon>
        <taxon>Oomycota</taxon>
        <taxon>Peronosporomycetes</taxon>
        <taxon>Peronosporales</taxon>
        <taxon>Peronosporaceae</taxon>
        <taxon>Phytophthora</taxon>
    </lineage>
</organism>
<name>A0A8T1GRA3_9STRA</name>
<dbReference type="Proteomes" id="UP000760860">
    <property type="component" value="Unassembled WGS sequence"/>
</dbReference>
<comment type="caution">
    <text evidence="2">The sequence shown here is derived from an EMBL/GenBank/DDBJ whole genome shotgun (WGS) entry which is preliminary data.</text>
</comment>
<dbReference type="EMBL" id="RCMV01004547">
    <property type="protein sequence ID" value="KAG3194343.1"/>
    <property type="molecule type" value="Genomic_DNA"/>
</dbReference>
<dbReference type="Pfam" id="PF08624">
    <property type="entry name" value="CRC_subunit"/>
    <property type="match status" value="1"/>
</dbReference>
<proteinExistence type="predicted"/>
<protein>
    <submittedName>
        <fullName evidence="2">Uncharacterized protein</fullName>
    </submittedName>
</protein>
<dbReference type="AlphaFoldDB" id="A0A8T1GRA3"/>
<evidence type="ECO:0000313" key="2">
    <source>
        <dbReference type="EMBL" id="KAG3194343.1"/>
    </source>
</evidence>
<gene>
    <name evidence="2" type="ORF">PC129_g24927</name>
</gene>